<dbReference type="SUPFAM" id="SSF49464">
    <property type="entry name" value="Carboxypeptidase regulatory domain-like"/>
    <property type="match status" value="1"/>
</dbReference>
<dbReference type="Pfam" id="PF13715">
    <property type="entry name" value="CarbopepD_reg_2"/>
    <property type="match status" value="1"/>
</dbReference>
<reference evidence="12 13" key="1">
    <citation type="submission" date="2015-01" db="EMBL/GenBank/DDBJ databases">
        <title>Draft genome sequence of Pedobacter sp. NL19 isolated from sludge of an effluent treatment pond in an abandoned uranium mine.</title>
        <authorList>
            <person name="Santos T."/>
            <person name="Caetano T."/>
            <person name="Covas C."/>
            <person name="Cruz A."/>
            <person name="Mendo S."/>
        </authorList>
    </citation>
    <scope>NUCLEOTIDE SEQUENCE [LARGE SCALE GENOMIC DNA]</scope>
    <source>
        <strain evidence="12 13">NL19</strain>
    </source>
</reference>
<dbReference type="Proteomes" id="UP000032049">
    <property type="component" value="Unassembled WGS sequence"/>
</dbReference>
<feature type="domain" description="TonB-dependent receptor-like beta-barrel" evidence="10">
    <location>
        <begin position="602"/>
        <end position="976"/>
    </location>
</feature>
<evidence type="ECO:0000256" key="7">
    <source>
        <dbReference type="ARBA" id="ARBA00023237"/>
    </source>
</evidence>
<sequence length="1117" mass="124853">MNFSAFLKTVPRIQFKSSQILLVMKLFVILLFTGLMQVHASVYSQKITLKQKNVSIETVLKAIEKQSDYLFLYDNLELPASARISVDINQGTIEQVLDLCLKNQLLTYRIFQKNIVLKKTLPQAETVVTEPVKGRVLDDAGLPVIGASVLIKGTKTGIVTDRNGNFSLNAPQGATLVISFIGYAAQELIVQNSGPYTISLKPEDNKLTEVVVTALGIKRSEKSLGYAVQKVSGKELQTVKGVDVGTSLTGRVAGLVVKNSTEFNARPTLELRGESAILVVDGVDYDNLTLRDIPTDDIESIDILKGPTASALYGARAKGGVYLITTKKGAAGKGFSIDVNSNTMFQLGYLAIPKVQSSYGRGDNGDLNNDYVWGPRLDIGKTGRDWNPITKQFEENRPLRSVGKDNLKNFTSTGIIANNNITIAQTGENGSFKIGLNHVYNKGQFPNQSLNMVNLTSGGEIKINDKFKIESHFGLSRRTAPQIWGGGYQNQGYLYQLVMWTGTEYDIRDYKDYWKVPNQTQNWMYTNWYDNPYLIANEKLDAIQENTVNASVTANYKITKDLNLMLRLGYDNYSNRETMRNPTANIFSTRGGWDAKGMYSINNTKGYSTSNDMILSYNKRVNKFSFETLAGGNFFHKEDEGLYAVTKNGLISPTYFSLNGSIEPPKVTPYFSPKESSSLYARAAVGWNDAVFLDFTGRNDWISTQPKATGSYFYPSVGSSVVISQLVKLPEVIDLFKIRGSFADFKTPAGIFETNIAYRTSSAIWGNLNSASYPYKLQGASDILPSSQRTWEIGAAGYLFKKRLHFDVAYFNKYYYNQQTNAKLPSTSGFSTTLVNTKETYTRRGVEITVDGSVLKSKDFEWYSMANWSNQHRYYDQLDPVYSSDNQWVRKGQRLDTYTDSYWLTDPSGNVIHSNGIPVSSDYNKKYGYSEPVFSFGFINNFTYKNWTLGVNIDGRIGGVLYNYIYDKMWDSGTNPESDNQYRYDQVVNGLNNYVGKGVKVISGVAVYDKYGNITSDTRQYAPNDVQVGYQDYAQNYRGGDMGVQSASFIKLREVSLGYKVPASFVSKLGVKSASLALTGQNLFMWTKFKFSDPDVNKEDLNSPSMRMVGFNLRVGF</sequence>
<evidence type="ECO:0000259" key="11">
    <source>
        <dbReference type="Pfam" id="PF07715"/>
    </source>
</evidence>
<evidence type="ECO:0000256" key="1">
    <source>
        <dbReference type="ARBA" id="ARBA00004571"/>
    </source>
</evidence>
<dbReference type="Gene3D" id="2.60.40.1120">
    <property type="entry name" value="Carboxypeptidase-like, regulatory domain"/>
    <property type="match status" value="1"/>
</dbReference>
<dbReference type="InterPro" id="IPR039426">
    <property type="entry name" value="TonB-dep_rcpt-like"/>
</dbReference>
<feature type="domain" description="TonB-dependent receptor plug" evidence="11">
    <location>
        <begin position="222"/>
        <end position="321"/>
    </location>
</feature>
<dbReference type="Gene3D" id="2.40.170.20">
    <property type="entry name" value="TonB-dependent receptor, beta-barrel domain"/>
    <property type="match status" value="1"/>
</dbReference>
<keyword evidence="2 8" id="KW-0813">Transport</keyword>
<organism evidence="12 13">
    <name type="scientific">Pedobacter lusitanus</name>
    <dbReference type="NCBI Taxonomy" id="1503925"/>
    <lineage>
        <taxon>Bacteria</taxon>
        <taxon>Pseudomonadati</taxon>
        <taxon>Bacteroidota</taxon>
        <taxon>Sphingobacteriia</taxon>
        <taxon>Sphingobacteriales</taxon>
        <taxon>Sphingobacteriaceae</taxon>
        <taxon>Pedobacter</taxon>
    </lineage>
</organism>
<dbReference type="NCBIfam" id="TIGR04056">
    <property type="entry name" value="OMP_RagA_SusC"/>
    <property type="match status" value="1"/>
</dbReference>
<comment type="similarity">
    <text evidence="8 9">Belongs to the TonB-dependent receptor family.</text>
</comment>
<evidence type="ECO:0000256" key="3">
    <source>
        <dbReference type="ARBA" id="ARBA00022452"/>
    </source>
</evidence>
<dbReference type="InterPro" id="IPR023996">
    <property type="entry name" value="TonB-dep_OMP_SusC/RagA"/>
</dbReference>
<dbReference type="Pfam" id="PF00593">
    <property type="entry name" value="TonB_dep_Rec_b-barrel"/>
    <property type="match status" value="1"/>
</dbReference>
<keyword evidence="5 9" id="KW-0798">TonB box</keyword>
<dbReference type="Gene3D" id="2.170.130.10">
    <property type="entry name" value="TonB-dependent receptor, plug domain"/>
    <property type="match status" value="1"/>
</dbReference>
<accession>A0A0D0F9N1</accession>
<dbReference type="InterPro" id="IPR037066">
    <property type="entry name" value="Plug_dom_sf"/>
</dbReference>
<evidence type="ECO:0000256" key="9">
    <source>
        <dbReference type="RuleBase" id="RU003357"/>
    </source>
</evidence>
<evidence type="ECO:0000256" key="4">
    <source>
        <dbReference type="ARBA" id="ARBA00022692"/>
    </source>
</evidence>
<dbReference type="PROSITE" id="PS52016">
    <property type="entry name" value="TONB_DEPENDENT_REC_3"/>
    <property type="match status" value="1"/>
</dbReference>
<dbReference type="AlphaFoldDB" id="A0A0D0F9N1"/>
<keyword evidence="6 8" id="KW-0472">Membrane</keyword>
<dbReference type="InterPro" id="IPR000531">
    <property type="entry name" value="Beta-barrel_TonB"/>
</dbReference>
<dbReference type="InterPro" id="IPR012910">
    <property type="entry name" value="Plug_dom"/>
</dbReference>
<dbReference type="InterPro" id="IPR036942">
    <property type="entry name" value="Beta-barrel_TonB_sf"/>
</dbReference>
<keyword evidence="13" id="KW-1185">Reference proteome</keyword>
<evidence type="ECO:0000313" key="13">
    <source>
        <dbReference type="Proteomes" id="UP000032049"/>
    </source>
</evidence>
<proteinExistence type="inferred from homology"/>
<dbReference type="SUPFAM" id="SSF56935">
    <property type="entry name" value="Porins"/>
    <property type="match status" value="1"/>
</dbReference>
<evidence type="ECO:0000259" key="10">
    <source>
        <dbReference type="Pfam" id="PF00593"/>
    </source>
</evidence>
<protein>
    <recommendedName>
        <fullName evidence="14">SusC/RagA family TonB-linked outer membrane protein</fullName>
    </recommendedName>
</protein>
<comment type="subcellular location">
    <subcellularLocation>
        <location evidence="1 8">Cell outer membrane</location>
        <topology evidence="1 8">Multi-pass membrane protein</topology>
    </subcellularLocation>
</comment>
<evidence type="ECO:0000256" key="5">
    <source>
        <dbReference type="ARBA" id="ARBA00023077"/>
    </source>
</evidence>
<evidence type="ECO:0000313" key="12">
    <source>
        <dbReference type="EMBL" id="KIO78458.1"/>
    </source>
</evidence>
<keyword evidence="3 8" id="KW-1134">Transmembrane beta strand</keyword>
<evidence type="ECO:0000256" key="2">
    <source>
        <dbReference type="ARBA" id="ARBA00022448"/>
    </source>
</evidence>
<gene>
    <name evidence="12" type="ORF">TH53_03305</name>
</gene>
<evidence type="ECO:0008006" key="14">
    <source>
        <dbReference type="Google" id="ProtNLM"/>
    </source>
</evidence>
<dbReference type="Pfam" id="PF07715">
    <property type="entry name" value="Plug"/>
    <property type="match status" value="1"/>
</dbReference>
<keyword evidence="7 8" id="KW-0998">Cell outer membrane</keyword>
<evidence type="ECO:0000256" key="6">
    <source>
        <dbReference type="ARBA" id="ARBA00023136"/>
    </source>
</evidence>
<keyword evidence="4 8" id="KW-0812">Transmembrane</keyword>
<name>A0A0D0F9N1_9SPHI</name>
<dbReference type="InterPro" id="IPR008969">
    <property type="entry name" value="CarboxyPept-like_regulatory"/>
</dbReference>
<evidence type="ECO:0000256" key="8">
    <source>
        <dbReference type="PROSITE-ProRule" id="PRU01360"/>
    </source>
</evidence>
<dbReference type="GO" id="GO:0009279">
    <property type="term" value="C:cell outer membrane"/>
    <property type="evidence" value="ECO:0007669"/>
    <property type="project" value="UniProtKB-SubCell"/>
</dbReference>
<dbReference type="STRING" id="1503925.TH53_03305"/>
<comment type="caution">
    <text evidence="12">The sequence shown here is derived from an EMBL/GenBank/DDBJ whole genome shotgun (WGS) entry which is preliminary data.</text>
</comment>
<dbReference type="EMBL" id="JXRA01000013">
    <property type="protein sequence ID" value="KIO78458.1"/>
    <property type="molecule type" value="Genomic_DNA"/>
</dbReference>